<dbReference type="InterPro" id="IPR002504">
    <property type="entry name" value="NADK"/>
</dbReference>
<dbReference type="GO" id="GO:0051287">
    <property type="term" value="F:NAD binding"/>
    <property type="evidence" value="ECO:0007669"/>
    <property type="project" value="UniProtKB-ARBA"/>
</dbReference>
<protein>
    <recommendedName>
        <fullName evidence="3">ATP-NAD kinase</fullName>
    </recommendedName>
</protein>
<dbReference type="STRING" id="1445510.YC6258_04522"/>
<dbReference type="InterPro" id="IPR039065">
    <property type="entry name" value="AcoX-like"/>
</dbReference>
<dbReference type="Proteomes" id="UP000032266">
    <property type="component" value="Chromosome"/>
</dbReference>
<dbReference type="GO" id="GO:0006741">
    <property type="term" value="P:NADP+ biosynthetic process"/>
    <property type="evidence" value="ECO:0007669"/>
    <property type="project" value="InterPro"/>
</dbReference>
<dbReference type="Pfam" id="PF01513">
    <property type="entry name" value="NAD_kinase"/>
    <property type="match status" value="1"/>
</dbReference>
<dbReference type="OrthoDB" id="5511344at2"/>
<dbReference type="Gene3D" id="3.40.50.10330">
    <property type="entry name" value="Probable inorganic polyphosphate/atp-NAD kinase, domain 1"/>
    <property type="match status" value="1"/>
</dbReference>
<keyword evidence="2" id="KW-1185">Reference proteome</keyword>
<gene>
    <name evidence="1" type="ORF">YC6258_04522</name>
</gene>
<dbReference type="Pfam" id="PF20143">
    <property type="entry name" value="NAD_kinase_C"/>
    <property type="match status" value="1"/>
</dbReference>
<dbReference type="SUPFAM" id="SSF111331">
    <property type="entry name" value="NAD kinase/diacylglycerol kinase-like"/>
    <property type="match status" value="1"/>
</dbReference>
<dbReference type="PATRIC" id="fig|1445510.3.peg.4485"/>
<proteinExistence type="predicted"/>
<evidence type="ECO:0008006" key="3">
    <source>
        <dbReference type="Google" id="ProtNLM"/>
    </source>
</evidence>
<dbReference type="InterPro" id="IPR011386">
    <property type="entry name" value="Put_ATP-NAD_kin"/>
</dbReference>
<dbReference type="InterPro" id="IPR017438">
    <property type="entry name" value="ATP-NAD_kinase_N"/>
</dbReference>
<dbReference type="KEGG" id="gsn:YC6258_04522"/>
<dbReference type="GO" id="GO:0003951">
    <property type="term" value="F:NAD+ kinase activity"/>
    <property type="evidence" value="ECO:0007669"/>
    <property type="project" value="InterPro"/>
</dbReference>
<sequence length="369" mass="40041">MKIALILNPYAGLGGSVALKGSDGVAQQAMEQGAVSKVAERVKLALQDHLAVLRQHHWLTCPGNMGATVLADLGIEADTLALDIADPSTAENTREAARLALQQRAELIVFAGGDGTARDICAVVEQQVPVLGIPAGVKIHSSVYAVTPHAAGEVLMAVTAGGLIDIREQEVRDIDEVAFRDNRVRARHYGDMKVPQLGQFIQHTKSGGVEVEELVLQEIAEFVVEQMEPETVYLIGSGKSTAFIMDCLGLPNTLLGIDAVLDRQLLQSDLTEQDILSLCQQYPVRVVISVIGGQGHILGRGNQQLSEQVIRQLGKVNIQVIATKTKLKNLQQRPLIVDTGNRELDLSLQGQWEVLTGYDDYAWYPVETY</sequence>
<dbReference type="PANTHER" id="PTHR40697">
    <property type="entry name" value="ACETOIN CATABOLISM PROTEIN X"/>
    <property type="match status" value="1"/>
</dbReference>
<dbReference type="RefSeq" id="WP_044618543.1">
    <property type="nucleotide sequence ID" value="NZ_CP007142.1"/>
</dbReference>
<accession>A0A0C5W1K0</accession>
<name>A0A0C5W1K0_9GAMM</name>
<dbReference type="HOGENOM" id="CLU_064691_0_0_6"/>
<dbReference type="AlphaFoldDB" id="A0A0C5W1K0"/>
<dbReference type="PIRSF" id="PIRSF016907">
    <property type="entry name" value="Kin_ATP-NAD"/>
    <property type="match status" value="1"/>
</dbReference>
<reference evidence="1 2" key="1">
    <citation type="submission" date="2014-01" db="EMBL/GenBank/DDBJ databases">
        <title>Full genme sequencing of cellulolytic bacterium Gynuella sunshinyii YC6258T gen. nov., sp. nov.</title>
        <authorList>
            <person name="Khan H."/>
            <person name="Chung E.J."/>
            <person name="Chung Y.R."/>
        </authorList>
    </citation>
    <scope>NUCLEOTIDE SEQUENCE [LARGE SCALE GENOMIC DNA]</scope>
    <source>
        <strain evidence="1 2">YC6258</strain>
    </source>
</reference>
<dbReference type="PANTHER" id="PTHR40697:SF2">
    <property type="entry name" value="ATP-NAD KINASE-RELATED"/>
    <property type="match status" value="1"/>
</dbReference>
<evidence type="ECO:0000313" key="1">
    <source>
        <dbReference type="EMBL" id="AJQ96554.1"/>
    </source>
</evidence>
<organism evidence="1 2">
    <name type="scientific">Gynuella sunshinyii YC6258</name>
    <dbReference type="NCBI Taxonomy" id="1445510"/>
    <lineage>
        <taxon>Bacteria</taxon>
        <taxon>Pseudomonadati</taxon>
        <taxon>Pseudomonadota</taxon>
        <taxon>Gammaproteobacteria</taxon>
        <taxon>Oceanospirillales</taxon>
        <taxon>Saccharospirillaceae</taxon>
        <taxon>Gynuella</taxon>
    </lineage>
</organism>
<dbReference type="GO" id="GO:0005524">
    <property type="term" value="F:ATP binding"/>
    <property type="evidence" value="ECO:0007669"/>
    <property type="project" value="UniProtKB-ARBA"/>
</dbReference>
<evidence type="ECO:0000313" key="2">
    <source>
        <dbReference type="Proteomes" id="UP000032266"/>
    </source>
</evidence>
<dbReference type="InterPro" id="IPR016064">
    <property type="entry name" value="NAD/diacylglycerol_kinase_sf"/>
</dbReference>
<dbReference type="EMBL" id="CP007142">
    <property type="protein sequence ID" value="AJQ96554.1"/>
    <property type="molecule type" value="Genomic_DNA"/>
</dbReference>